<dbReference type="RefSeq" id="NP_001229593.1">
    <property type="nucleotide sequence ID" value="NM_001242664.1"/>
</dbReference>
<organism evidence="6 7">
    <name type="scientific">Strongylocentrotus purpuratus</name>
    <name type="common">Purple sea urchin</name>
    <dbReference type="NCBI Taxonomy" id="7668"/>
    <lineage>
        <taxon>Eukaryota</taxon>
        <taxon>Metazoa</taxon>
        <taxon>Echinodermata</taxon>
        <taxon>Eleutherozoa</taxon>
        <taxon>Echinozoa</taxon>
        <taxon>Echinoidea</taxon>
        <taxon>Euechinoidea</taxon>
        <taxon>Echinacea</taxon>
        <taxon>Camarodonta</taxon>
        <taxon>Echinidea</taxon>
        <taxon>Strongylocentrotidae</taxon>
        <taxon>Strongylocentrotus</taxon>
    </lineage>
</organism>
<dbReference type="InterPro" id="IPR036948">
    <property type="entry name" value="Ribosomal_eL21_sf"/>
</dbReference>
<dbReference type="GeneID" id="578034"/>
<dbReference type="EnsemblMetazoa" id="NM_001242664">
    <property type="protein sequence ID" value="NP_001229593"/>
    <property type="gene ID" value="LOC578034"/>
</dbReference>
<evidence type="ECO:0000313" key="7">
    <source>
        <dbReference type="Proteomes" id="UP000007110"/>
    </source>
</evidence>
<dbReference type="KEGG" id="spu:578034"/>
<reference evidence="6" key="2">
    <citation type="submission" date="2021-01" db="UniProtKB">
        <authorList>
            <consortium name="EnsemblMetazoa"/>
        </authorList>
    </citation>
    <scope>IDENTIFICATION</scope>
</reference>
<dbReference type="Proteomes" id="UP000007110">
    <property type="component" value="Unassembled WGS sequence"/>
</dbReference>
<dbReference type="OMA" id="INYGDYV"/>
<keyword evidence="7" id="KW-1185">Reference proteome</keyword>
<dbReference type="EnsemblMetazoa" id="XM_011666740">
    <property type="protein sequence ID" value="XP_011665042"/>
    <property type="gene ID" value="LOC578034"/>
</dbReference>
<sequence length="162" mass="18847">MVKTNTTGYRRGTRYMFSRAFKTNGVEKLSTFLRVYKRGDYVDIKGCGAFQKGMPYKVYHGRTGRVFNVTPHAVGVVVNKQVRDRVLPKRINVRIEHIKASKSREGFLERRRTNDILKKQAKEKGEFYQLKRQPTQPRKAHFVSAKNNAPQLIEPIPYEFIA</sequence>
<dbReference type="InterPro" id="IPR008991">
    <property type="entry name" value="Translation_prot_SH3-like_sf"/>
</dbReference>
<evidence type="ECO:0000256" key="4">
    <source>
        <dbReference type="ARBA" id="ARBA00035219"/>
    </source>
</evidence>
<dbReference type="GO" id="GO:0003735">
    <property type="term" value="F:structural constituent of ribosome"/>
    <property type="evidence" value="ECO:0000318"/>
    <property type="project" value="GO_Central"/>
</dbReference>
<evidence type="ECO:0000256" key="1">
    <source>
        <dbReference type="ARBA" id="ARBA00008427"/>
    </source>
</evidence>
<dbReference type="Pfam" id="PF01157">
    <property type="entry name" value="Ribosomal_L21e"/>
    <property type="match status" value="1"/>
</dbReference>
<dbReference type="FunFam" id="6.10.250.3260:FF:000001">
    <property type="entry name" value="60S ribosomal protein L21"/>
    <property type="match status" value="1"/>
</dbReference>
<keyword evidence="3" id="KW-0687">Ribonucleoprotein</keyword>
<dbReference type="OrthoDB" id="1539250at2759"/>
<dbReference type="SUPFAM" id="SSF50104">
    <property type="entry name" value="Translation proteins SH3-like domain"/>
    <property type="match status" value="1"/>
</dbReference>
<dbReference type="Gene3D" id="2.30.30.70">
    <property type="entry name" value="Ribosomal protein L21"/>
    <property type="match status" value="1"/>
</dbReference>
<dbReference type="InterPro" id="IPR001147">
    <property type="entry name" value="Ribosomal_eL21"/>
</dbReference>
<evidence type="ECO:0000256" key="2">
    <source>
        <dbReference type="ARBA" id="ARBA00022980"/>
    </source>
</evidence>
<dbReference type="GO" id="GO:0022625">
    <property type="term" value="C:cytosolic large ribosomal subunit"/>
    <property type="evidence" value="ECO:0000318"/>
    <property type="project" value="GO_Central"/>
</dbReference>
<dbReference type="InParanoid" id="A0A7M7HKE9"/>
<dbReference type="PANTHER" id="PTHR20981">
    <property type="entry name" value="60S RIBOSOMAL PROTEIN L21"/>
    <property type="match status" value="1"/>
</dbReference>
<dbReference type="Gene3D" id="6.10.250.3260">
    <property type="match status" value="1"/>
</dbReference>
<name>A0A7M7HKE9_STRPU</name>
<dbReference type="AlphaFoldDB" id="A0A7M7HKE9"/>
<evidence type="ECO:0000256" key="3">
    <source>
        <dbReference type="ARBA" id="ARBA00023274"/>
    </source>
</evidence>
<dbReference type="PROSITE" id="PS01171">
    <property type="entry name" value="RIBOSOMAL_L21E"/>
    <property type="match status" value="1"/>
</dbReference>
<dbReference type="CTD" id="6144"/>
<dbReference type="FunCoup" id="A0A7M7HKE9">
    <property type="interactions" value="1228"/>
</dbReference>
<dbReference type="RefSeq" id="XP_011665042.1">
    <property type="nucleotide sequence ID" value="XM_011666740.2"/>
</dbReference>
<evidence type="ECO:0000256" key="5">
    <source>
        <dbReference type="ARBA" id="ARBA00035327"/>
    </source>
</evidence>
<protein>
    <recommendedName>
        <fullName evidence="4">Large ribosomal subunit protein eL21</fullName>
    </recommendedName>
    <alternativeName>
        <fullName evidence="5">60S ribosomal protein L21</fullName>
    </alternativeName>
</protein>
<dbReference type="InterPro" id="IPR018259">
    <property type="entry name" value="Ribosomal_eL21_CS"/>
</dbReference>
<reference evidence="7" key="1">
    <citation type="submission" date="2015-02" db="EMBL/GenBank/DDBJ databases">
        <title>Genome sequencing for Strongylocentrotus purpuratus.</title>
        <authorList>
            <person name="Murali S."/>
            <person name="Liu Y."/>
            <person name="Vee V."/>
            <person name="English A."/>
            <person name="Wang M."/>
            <person name="Skinner E."/>
            <person name="Han Y."/>
            <person name="Muzny D.M."/>
            <person name="Worley K.C."/>
            <person name="Gibbs R.A."/>
        </authorList>
    </citation>
    <scope>NUCLEOTIDE SEQUENCE</scope>
</reference>
<accession>A0A7M7HKE9</accession>
<proteinExistence type="inferred from homology"/>
<evidence type="ECO:0000313" key="6">
    <source>
        <dbReference type="EnsemblMetazoa" id="XP_011665042"/>
    </source>
</evidence>
<keyword evidence="2" id="KW-0689">Ribosomal protein</keyword>
<dbReference type="FunFam" id="2.30.30.70:FF:000001">
    <property type="entry name" value="60S ribosomal protein L21"/>
    <property type="match status" value="1"/>
</dbReference>
<comment type="similarity">
    <text evidence="1">Belongs to the eukaryotic ribosomal protein eL21 family.</text>
</comment>
<dbReference type="GO" id="GO:0006412">
    <property type="term" value="P:translation"/>
    <property type="evidence" value="ECO:0007669"/>
    <property type="project" value="InterPro"/>
</dbReference>